<accession>A0A8X6QGV2</accession>
<comment type="caution">
    <text evidence="1">The sequence shown here is derived from an EMBL/GenBank/DDBJ whole genome shotgun (WGS) entry which is preliminary data.</text>
</comment>
<sequence>MVFLCFRRDPNIPDETEWPPFKFGDNVYLELNDEEKVVRSRPDNSRCEFWRDRFQAEINDDVYSNIRTALLTSSQSGLCGPSGMDYALQEVHVNQTYARISSGYARKKLVLTDSVISSYTEVRRGRDRFSKLPVSLNYMFHRQMKWFQVKSERTRRYTSLKNEERSTNLFSLFDWG</sequence>
<dbReference type="AlphaFoldDB" id="A0A8X6QGV2"/>
<dbReference type="EMBL" id="BMAW01126765">
    <property type="protein sequence ID" value="GFU18186.1"/>
    <property type="molecule type" value="Genomic_DNA"/>
</dbReference>
<dbReference type="OrthoDB" id="408631at2759"/>
<proteinExistence type="predicted"/>
<keyword evidence="2" id="KW-1185">Reference proteome</keyword>
<dbReference type="Proteomes" id="UP000887013">
    <property type="component" value="Unassembled WGS sequence"/>
</dbReference>
<evidence type="ECO:0000313" key="2">
    <source>
        <dbReference type="Proteomes" id="UP000887013"/>
    </source>
</evidence>
<organism evidence="1 2">
    <name type="scientific">Nephila pilipes</name>
    <name type="common">Giant wood spider</name>
    <name type="synonym">Nephila maculata</name>
    <dbReference type="NCBI Taxonomy" id="299642"/>
    <lineage>
        <taxon>Eukaryota</taxon>
        <taxon>Metazoa</taxon>
        <taxon>Ecdysozoa</taxon>
        <taxon>Arthropoda</taxon>
        <taxon>Chelicerata</taxon>
        <taxon>Arachnida</taxon>
        <taxon>Araneae</taxon>
        <taxon>Araneomorphae</taxon>
        <taxon>Entelegynae</taxon>
        <taxon>Araneoidea</taxon>
        <taxon>Nephilidae</taxon>
        <taxon>Nephila</taxon>
    </lineage>
</organism>
<name>A0A8X6QGV2_NEPPI</name>
<gene>
    <name evidence="1" type="ORF">NPIL_188841</name>
</gene>
<reference evidence="1" key="1">
    <citation type="submission" date="2020-08" db="EMBL/GenBank/DDBJ databases">
        <title>Multicomponent nature underlies the extraordinary mechanical properties of spider dragline silk.</title>
        <authorList>
            <person name="Kono N."/>
            <person name="Nakamura H."/>
            <person name="Mori M."/>
            <person name="Yoshida Y."/>
            <person name="Ohtoshi R."/>
            <person name="Malay A.D."/>
            <person name="Moran D.A.P."/>
            <person name="Tomita M."/>
            <person name="Numata K."/>
            <person name="Arakawa K."/>
        </authorList>
    </citation>
    <scope>NUCLEOTIDE SEQUENCE</scope>
</reference>
<protein>
    <submittedName>
        <fullName evidence="1">Uncharacterized protein</fullName>
    </submittedName>
</protein>
<evidence type="ECO:0000313" key="1">
    <source>
        <dbReference type="EMBL" id="GFU18186.1"/>
    </source>
</evidence>